<protein>
    <recommendedName>
        <fullName evidence="3">histone deacetylase</fullName>
        <ecNumber evidence="3">3.5.1.98</ecNumber>
    </recommendedName>
</protein>
<name>A0AAD7A0U1_9AGAR</name>
<keyword evidence="6" id="KW-0156">Chromatin regulator</keyword>
<dbReference type="InterPro" id="IPR037138">
    <property type="entry name" value="His_deacetylse_dom_sf"/>
</dbReference>
<keyword evidence="4" id="KW-0678">Repressor</keyword>
<dbReference type="Gene3D" id="3.40.800.20">
    <property type="entry name" value="Histone deacetylase domain"/>
    <property type="match status" value="1"/>
</dbReference>
<feature type="domain" description="Arb2-like" evidence="12">
    <location>
        <begin position="398"/>
        <end position="658"/>
    </location>
</feature>
<evidence type="ECO:0000313" key="13">
    <source>
        <dbReference type="EMBL" id="KAJ7346702.1"/>
    </source>
</evidence>
<dbReference type="AlphaFoldDB" id="A0AAD7A0U1"/>
<evidence type="ECO:0000313" key="14">
    <source>
        <dbReference type="Proteomes" id="UP001218218"/>
    </source>
</evidence>
<dbReference type="InterPro" id="IPR023696">
    <property type="entry name" value="Ureohydrolase_dom_sf"/>
</dbReference>
<evidence type="ECO:0000256" key="10">
    <source>
        <dbReference type="ARBA" id="ARBA00048287"/>
    </source>
</evidence>
<dbReference type="FunFam" id="3.40.800.20:FF:000005">
    <property type="entry name" value="histone deacetylase 6"/>
    <property type="match status" value="1"/>
</dbReference>
<feature type="domain" description="Histone deacetylase" evidence="11">
    <location>
        <begin position="43"/>
        <end position="341"/>
    </location>
</feature>
<evidence type="ECO:0000259" key="11">
    <source>
        <dbReference type="Pfam" id="PF00850"/>
    </source>
</evidence>
<gene>
    <name evidence="13" type="ORF">DFH08DRAFT_701058</name>
</gene>
<dbReference type="PANTHER" id="PTHR10625:SF5">
    <property type="entry name" value="HISTONE DEACETYLASE"/>
    <property type="match status" value="1"/>
</dbReference>
<comment type="catalytic activity">
    <reaction evidence="10">
        <text>N(6)-acetyl-L-lysyl-[histone] + H2O = L-lysyl-[histone] + acetate</text>
        <dbReference type="Rhea" id="RHEA:58196"/>
        <dbReference type="Rhea" id="RHEA-COMP:9845"/>
        <dbReference type="Rhea" id="RHEA-COMP:11338"/>
        <dbReference type="ChEBI" id="CHEBI:15377"/>
        <dbReference type="ChEBI" id="CHEBI:29969"/>
        <dbReference type="ChEBI" id="CHEBI:30089"/>
        <dbReference type="ChEBI" id="CHEBI:61930"/>
        <dbReference type="EC" id="3.5.1.98"/>
    </reaction>
</comment>
<dbReference type="EMBL" id="JARIHO010000020">
    <property type="protein sequence ID" value="KAJ7346702.1"/>
    <property type="molecule type" value="Genomic_DNA"/>
</dbReference>
<evidence type="ECO:0000256" key="5">
    <source>
        <dbReference type="ARBA" id="ARBA00022801"/>
    </source>
</evidence>
<evidence type="ECO:0000256" key="9">
    <source>
        <dbReference type="ARBA" id="ARBA00023242"/>
    </source>
</evidence>
<dbReference type="InterPro" id="IPR023801">
    <property type="entry name" value="His_deacetylse_dom"/>
</dbReference>
<reference evidence="13" key="1">
    <citation type="submission" date="2023-03" db="EMBL/GenBank/DDBJ databases">
        <title>Massive genome expansion in bonnet fungi (Mycena s.s.) driven by repeated elements and novel gene families across ecological guilds.</title>
        <authorList>
            <consortium name="Lawrence Berkeley National Laboratory"/>
            <person name="Harder C.B."/>
            <person name="Miyauchi S."/>
            <person name="Viragh M."/>
            <person name="Kuo A."/>
            <person name="Thoen E."/>
            <person name="Andreopoulos B."/>
            <person name="Lu D."/>
            <person name="Skrede I."/>
            <person name="Drula E."/>
            <person name="Henrissat B."/>
            <person name="Morin E."/>
            <person name="Kohler A."/>
            <person name="Barry K."/>
            <person name="LaButti K."/>
            <person name="Morin E."/>
            <person name="Salamov A."/>
            <person name="Lipzen A."/>
            <person name="Mereny Z."/>
            <person name="Hegedus B."/>
            <person name="Baldrian P."/>
            <person name="Stursova M."/>
            <person name="Weitz H."/>
            <person name="Taylor A."/>
            <person name="Grigoriev I.V."/>
            <person name="Nagy L.G."/>
            <person name="Martin F."/>
            <person name="Kauserud H."/>
        </authorList>
    </citation>
    <scope>NUCLEOTIDE SEQUENCE</scope>
    <source>
        <strain evidence="13">CBHHK002</strain>
    </source>
</reference>
<comment type="caution">
    <text evidence="13">The sequence shown here is derived from an EMBL/GenBank/DDBJ whole genome shotgun (WGS) entry which is preliminary data.</text>
</comment>
<dbReference type="Proteomes" id="UP001218218">
    <property type="component" value="Unassembled WGS sequence"/>
</dbReference>
<evidence type="ECO:0000256" key="3">
    <source>
        <dbReference type="ARBA" id="ARBA00012111"/>
    </source>
</evidence>
<dbReference type="InterPro" id="IPR019154">
    <property type="entry name" value="Arb2-like_domain"/>
</dbReference>
<comment type="similarity">
    <text evidence="2">Belongs to the histone deacetylase family. HD type 2 subfamily.</text>
</comment>
<keyword evidence="9" id="KW-0539">Nucleus</keyword>
<comment type="subcellular location">
    <subcellularLocation>
        <location evidence="1">Nucleus</location>
    </subcellularLocation>
</comment>
<dbReference type="Pfam" id="PF09757">
    <property type="entry name" value="Arb2-like"/>
    <property type="match status" value="1"/>
</dbReference>
<evidence type="ECO:0000256" key="7">
    <source>
        <dbReference type="ARBA" id="ARBA00023015"/>
    </source>
</evidence>
<organism evidence="13 14">
    <name type="scientific">Mycena albidolilacea</name>
    <dbReference type="NCBI Taxonomy" id="1033008"/>
    <lineage>
        <taxon>Eukaryota</taxon>
        <taxon>Fungi</taxon>
        <taxon>Dikarya</taxon>
        <taxon>Basidiomycota</taxon>
        <taxon>Agaricomycotina</taxon>
        <taxon>Agaricomycetes</taxon>
        <taxon>Agaricomycetidae</taxon>
        <taxon>Agaricales</taxon>
        <taxon>Marasmiineae</taxon>
        <taxon>Mycenaceae</taxon>
        <taxon>Mycena</taxon>
    </lineage>
</organism>
<dbReference type="GO" id="GO:0141221">
    <property type="term" value="F:histone deacetylase activity, hydrolytic mechanism"/>
    <property type="evidence" value="ECO:0007669"/>
    <property type="project" value="UniProtKB-EC"/>
</dbReference>
<sequence length="675" mass="75127">MYPAPASPAPRASSVPLHPSEATIGLVYDTKMTLHCSMSPEGHPEAPERIVRIWKALVANHYTSKAKIIPTRPVLKQEALLVHSEDLWDKIEAIQHMTPQEFIDSERYYEQLSLYISQATTLSARLSCGGVIEACLAVARGELKKTFAIVRPPGHHAEPEEHMGFCFFNNCAVAARVVQRLTPIKKILILDWDVHHGNGTQRAFNDDPSVLYISLHRYERGEFYPCGPFGGLQSCGEGAGLGYSVNIPWPEKGMGDADYIHAFQKIVMPIAMEFAPELVIISAGFDAAEGDDLGECLVTPAGYSHMTYMLGGLAGGRLVVALEGGYNLDSITKSALAVTEIILGGAPPEMSSMVASEAAAETVWLVAREQSKYWKGVSPKACEPQEDAASFAFSVPEILKLHRQYYLYSKHDMMQVPLVGAEIEQRFSAQVMCTSDIFQKDTLVFMIHEFGNLRVELASSVNCDVQLERSYLIDFSKELVNWVKTEGYSLLDVNLFPKPTDQPFPVCFDKQTGIRFPNFSKRPKSITELRKDLVTYLWDNYVQLCNATNIILVGHGPGCQYLMDLIDQRATSVMKSVRAVVQVVGHWQIRPPKNAFDLREWYRNNSFVALPSDHQLWSPDTRAKDIKKHGNLVKIDEEQSVKLIIKALPTIKGFVKSQLSGVGGAQNAMSNMHFT</sequence>
<dbReference type="InterPro" id="IPR000286">
    <property type="entry name" value="HDACs"/>
</dbReference>
<evidence type="ECO:0000256" key="2">
    <source>
        <dbReference type="ARBA" id="ARBA00007738"/>
    </source>
</evidence>
<evidence type="ECO:0000259" key="12">
    <source>
        <dbReference type="Pfam" id="PF09757"/>
    </source>
</evidence>
<evidence type="ECO:0000256" key="8">
    <source>
        <dbReference type="ARBA" id="ARBA00023163"/>
    </source>
</evidence>
<proteinExistence type="inferred from homology"/>
<dbReference type="EC" id="3.5.1.98" evidence="3"/>
<dbReference type="PANTHER" id="PTHR10625">
    <property type="entry name" value="HISTONE DEACETYLASE HDAC1-RELATED"/>
    <property type="match status" value="1"/>
</dbReference>
<dbReference type="Pfam" id="PF00850">
    <property type="entry name" value="Hist_deacetyl"/>
    <property type="match status" value="1"/>
</dbReference>
<evidence type="ECO:0000256" key="1">
    <source>
        <dbReference type="ARBA" id="ARBA00004123"/>
    </source>
</evidence>
<dbReference type="SUPFAM" id="SSF52768">
    <property type="entry name" value="Arginase/deacetylase"/>
    <property type="match status" value="1"/>
</dbReference>
<keyword evidence="5" id="KW-0378">Hydrolase</keyword>
<dbReference type="GO" id="GO:0040029">
    <property type="term" value="P:epigenetic regulation of gene expression"/>
    <property type="evidence" value="ECO:0007669"/>
    <property type="project" value="TreeGrafter"/>
</dbReference>
<evidence type="ECO:0000256" key="6">
    <source>
        <dbReference type="ARBA" id="ARBA00022853"/>
    </source>
</evidence>
<keyword evidence="14" id="KW-1185">Reference proteome</keyword>
<dbReference type="GO" id="GO:0000118">
    <property type="term" value="C:histone deacetylase complex"/>
    <property type="evidence" value="ECO:0007669"/>
    <property type="project" value="TreeGrafter"/>
</dbReference>
<accession>A0AAD7A0U1</accession>
<keyword evidence="7" id="KW-0805">Transcription regulation</keyword>
<evidence type="ECO:0000256" key="4">
    <source>
        <dbReference type="ARBA" id="ARBA00022491"/>
    </source>
</evidence>
<dbReference type="PRINTS" id="PR01270">
    <property type="entry name" value="HDASUPER"/>
</dbReference>
<keyword evidence="8" id="KW-0804">Transcription</keyword>